<feature type="region of interest" description="Disordered" evidence="1">
    <location>
        <begin position="53"/>
        <end position="129"/>
    </location>
</feature>
<reference evidence="4" key="1">
    <citation type="journal article" date="2018" name="Nat. Microbiol.">
        <title>Leveraging single-cell genomics to expand the fungal tree of life.</title>
        <authorList>
            <person name="Ahrendt S.R."/>
            <person name="Quandt C.A."/>
            <person name="Ciobanu D."/>
            <person name="Clum A."/>
            <person name="Salamov A."/>
            <person name="Andreopoulos B."/>
            <person name="Cheng J.F."/>
            <person name="Woyke T."/>
            <person name="Pelin A."/>
            <person name="Henrissat B."/>
            <person name="Reynolds N.K."/>
            <person name="Benny G.L."/>
            <person name="Smith M.E."/>
            <person name="James T.Y."/>
            <person name="Grigoriev I.V."/>
        </authorList>
    </citation>
    <scope>NUCLEOTIDE SEQUENCE [LARGE SCALE GENOMIC DNA]</scope>
    <source>
        <strain evidence="4">RSA 468</strain>
    </source>
</reference>
<organism evidence="3 4">
    <name type="scientific">Dimargaris cristalligena</name>
    <dbReference type="NCBI Taxonomy" id="215637"/>
    <lineage>
        <taxon>Eukaryota</taxon>
        <taxon>Fungi</taxon>
        <taxon>Fungi incertae sedis</taxon>
        <taxon>Zoopagomycota</taxon>
        <taxon>Kickxellomycotina</taxon>
        <taxon>Dimargaritomycetes</taxon>
        <taxon>Dimargaritales</taxon>
        <taxon>Dimargaritaceae</taxon>
        <taxon>Dimargaris</taxon>
    </lineage>
</organism>
<proteinExistence type="predicted"/>
<evidence type="ECO:0000313" key="3">
    <source>
        <dbReference type="EMBL" id="RKP37925.1"/>
    </source>
</evidence>
<evidence type="ECO:0000256" key="1">
    <source>
        <dbReference type="SAM" id="MobiDB-lite"/>
    </source>
</evidence>
<sequence>MSYFILVALLLLACVSAYQPSSPGSPIDMDFGTPLSTATRLPFRQARRYSSVEDLRKIKSAQNPPKPPTRESGGSIYSLPRRFLNLRPDQDKPIVSPPRRSSLPNFRASTTTTTAGSNSGGSSNGGSLVDANYIPHVNAYERPFNNTGSERDSKRLKRYGMIWNTHATEPARI</sequence>
<dbReference type="AlphaFoldDB" id="A0A4P9ZWA6"/>
<feature type="signal peptide" evidence="2">
    <location>
        <begin position="1"/>
        <end position="17"/>
    </location>
</feature>
<dbReference type="EMBL" id="ML002429">
    <property type="protein sequence ID" value="RKP37925.1"/>
    <property type="molecule type" value="Genomic_DNA"/>
</dbReference>
<dbReference type="Proteomes" id="UP000268162">
    <property type="component" value="Unassembled WGS sequence"/>
</dbReference>
<gene>
    <name evidence="3" type="ORF">BJ085DRAFT_32839</name>
</gene>
<feature type="chain" id="PRO_5020419222" evidence="2">
    <location>
        <begin position="18"/>
        <end position="173"/>
    </location>
</feature>
<name>A0A4P9ZWA6_9FUNG</name>
<keyword evidence="2" id="KW-0732">Signal</keyword>
<evidence type="ECO:0000313" key="4">
    <source>
        <dbReference type="Proteomes" id="UP000268162"/>
    </source>
</evidence>
<protein>
    <submittedName>
        <fullName evidence="3">Uncharacterized protein</fullName>
    </submittedName>
</protein>
<keyword evidence="4" id="KW-1185">Reference proteome</keyword>
<feature type="compositionally biased region" description="Low complexity" evidence="1">
    <location>
        <begin position="108"/>
        <end position="117"/>
    </location>
</feature>
<accession>A0A4P9ZWA6</accession>
<evidence type="ECO:0000256" key="2">
    <source>
        <dbReference type="SAM" id="SignalP"/>
    </source>
</evidence>